<reference evidence="2 3" key="1">
    <citation type="submission" date="2017-08" db="EMBL/GenBank/DDBJ databases">
        <title>Infants hospitalized years apart are colonized by the same room-sourced microbial strains.</title>
        <authorList>
            <person name="Brooks B."/>
            <person name="Olm M.R."/>
            <person name="Firek B.A."/>
            <person name="Baker R."/>
            <person name="Thomas B.C."/>
            <person name="Morowitz M.J."/>
            <person name="Banfield J.F."/>
        </authorList>
    </citation>
    <scope>NUCLEOTIDE SEQUENCE [LARGE SCALE GENOMIC DNA]</scope>
    <source>
        <strain evidence="2">S2_003_000_R2_14</strain>
    </source>
</reference>
<feature type="region of interest" description="Disordered" evidence="1">
    <location>
        <begin position="92"/>
        <end position="145"/>
    </location>
</feature>
<evidence type="ECO:0000256" key="1">
    <source>
        <dbReference type="SAM" id="MobiDB-lite"/>
    </source>
</evidence>
<comment type="caution">
    <text evidence="2">The sequence shown here is derived from an EMBL/GenBank/DDBJ whole genome shotgun (WGS) entry which is preliminary data.</text>
</comment>
<dbReference type="NCBIfam" id="NF033819">
    <property type="entry name" value="IS66_TnpB"/>
    <property type="match status" value="1"/>
</dbReference>
<evidence type="ECO:0000313" key="3">
    <source>
        <dbReference type="Proteomes" id="UP000249061"/>
    </source>
</evidence>
<protein>
    <recommendedName>
        <fullName evidence="4">Transposase</fullName>
    </recommendedName>
</protein>
<dbReference type="InterPro" id="IPR008878">
    <property type="entry name" value="Transposase_IS66_Orf2"/>
</dbReference>
<sequence>MRNGIDGLAAIVQGAWREDVYAGHYFVFVSRRRDSVKILTWDNGGFVVFYKRLEAGRFRRPVLPDDANSVPLDSTQLAMLLDGIDLSRVRRSRKWMPGDRQQPPDLISAGQWPARSTTASGRSATRRSRPSTSSSPPSTRRSPNT</sequence>
<dbReference type="AlphaFoldDB" id="A0A2W5SV69"/>
<proteinExistence type="predicted"/>
<evidence type="ECO:0008006" key="4">
    <source>
        <dbReference type="Google" id="ProtNLM"/>
    </source>
</evidence>
<organism evidence="2 3">
    <name type="scientific">Archangium gephyra</name>
    <dbReference type="NCBI Taxonomy" id="48"/>
    <lineage>
        <taxon>Bacteria</taxon>
        <taxon>Pseudomonadati</taxon>
        <taxon>Myxococcota</taxon>
        <taxon>Myxococcia</taxon>
        <taxon>Myxococcales</taxon>
        <taxon>Cystobacterineae</taxon>
        <taxon>Archangiaceae</taxon>
        <taxon>Archangium</taxon>
    </lineage>
</organism>
<accession>A0A2W5SV69</accession>
<evidence type="ECO:0000313" key="2">
    <source>
        <dbReference type="EMBL" id="PZR03325.1"/>
    </source>
</evidence>
<feature type="compositionally biased region" description="Low complexity" evidence="1">
    <location>
        <begin position="130"/>
        <end position="145"/>
    </location>
</feature>
<feature type="compositionally biased region" description="Low complexity" evidence="1">
    <location>
        <begin position="113"/>
        <end position="123"/>
    </location>
</feature>
<gene>
    <name evidence="2" type="ORF">DI536_36115</name>
</gene>
<dbReference type="Pfam" id="PF05717">
    <property type="entry name" value="TnpB_IS66"/>
    <property type="match status" value="1"/>
</dbReference>
<dbReference type="PANTHER" id="PTHR36455">
    <property type="match status" value="1"/>
</dbReference>
<dbReference type="PANTHER" id="PTHR36455:SF1">
    <property type="entry name" value="BLR8292 PROTEIN"/>
    <property type="match status" value="1"/>
</dbReference>
<dbReference type="EMBL" id="QFQP01000098">
    <property type="protein sequence ID" value="PZR03325.1"/>
    <property type="molecule type" value="Genomic_DNA"/>
</dbReference>
<name>A0A2W5SV69_9BACT</name>
<dbReference type="Proteomes" id="UP000249061">
    <property type="component" value="Unassembled WGS sequence"/>
</dbReference>